<accession>A0A8J2JD81</accession>
<sequence length="44" mass="5048">MQFLLRPEMEIKNNYDFCNPKRNAIHDCCDAVINCNNTITSLSG</sequence>
<organism evidence="1 2">
    <name type="scientific">Allacma fusca</name>
    <dbReference type="NCBI Taxonomy" id="39272"/>
    <lineage>
        <taxon>Eukaryota</taxon>
        <taxon>Metazoa</taxon>
        <taxon>Ecdysozoa</taxon>
        <taxon>Arthropoda</taxon>
        <taxon>Hexapoda</taxon>
        <taxon>Collembola</taxon>
        <taxon>Symphypleona</taxon>
        <taxon>Sminthuridae</taxon>
        <taxon>Allacma</taxon>
    </lineage>
</organism>
<reference evidence="1" key="1">
    <citation type="submission" date="2021-06" db="EMBL/GenBank/DDBJ databases">
        <authorList>
            <person name="Hodson N. C."/>
            <person name="Mongue J. A."/>
            <person name="Jaron S. K."/>
        </authorList>
    </citation>
    <scope>NUCLEOTIDE SEQUENCE</scope>
</reference>
<keyword evidence="2" id="KW-1185">Reference proteome</keyword>
<comment type="caution">
    <text evidence="1">The sequence shown here is derived from an EMBL/GenBank/DDBJ whole genome shotgun (WGS) entry which is preliminary data.</text>
</comment>
<dbReference type="EMBL" id="CAJVCH010040101">
    <property type="protein sequence ID" value="CAG7716647.1"/>
    <property type="molecule type" value="Genomic_DNA"/>
</dbReference>
<gene>
    <name evidence="1" type="ORF">AFUS01_LOCUS6145</name>
</gene>
<evidence type="ECO:0000313" key="1">
    <source>
        <dbReference type="EMBL" id="CAG7716647.1"/>
    </source>
</evidence>
<name>A0A8J2JD81_9HEXA</name>
<dbReference type="Proteomes" id="UP000708208">
    <property type="component" value="Unassembled WGS sequence"/>
</dbReference>
<proteinExistence type="predicted"/>
<protein>
    <submittedName>
        <fullName evidence="1">Uncharacterized protein</fullName>
    </submittedName>
</protein>
<evidence type="ECO:0000313" key="2">
    <source>
        <dbReference type="Proteomes" id="UP000708208"/>
    </source>
</evidence>
<feature type="non-terminal residue" evidence="1">
    <location>
        <position position="1"/>
    </location>
</feature>
<dbReference type="AlphaFoldDB" id="A0A8J2JD81"/>